<protein>
    <recommendedName>
        <fullName evidence="9">Acetolactate synthase</fullName>
    </recommendedName>
</protein>
<dbReference type="InterPro" id="IPR011766">
    <property type="entry name" value="TPP_enzyme_TPP-bd"/>
</dbReference>
<evidence type="ECO:0000259" key="6">
    <source>
        <dbReference type="Pfam" id="PF02776"/>
    </source>
</evidence>
<dbReference type="PANTHER" id="PTHR18968:SF142">
    <property type="entry name" value="ACETOLACTATE SYNTHASE"/>
    <property type="match status" value="1"/>
</dbReference>
<keyword evidence="2 3" id="KW-0786">Thiamine pyrophosphate</keyword>
<reference evidence="7 8" key="1">
    <citation type="journal article" date="2016" name="Nat. Commun.">
        <title>Thousands of microbial genomes shed light on interconnected biogeochemical processes in an aquifer system.</title>
        <authorList>
            <person name="Anantharaman K."/>
            <person name="Brown C.T."/>
            <person name="Hug L.A."/>
            <person name="Sharon I."/>
            <person name="Castelle C.J."/>
            <person name="Probst A.J."/>
            <person name="Thomas B.C."/>
            <person name="Singh A."/>
            <person name="Wilkins M.J."/>
            <person name="Karaoz U."/>
            <person name="Brodie E.L."/>
            <person name="Williams K.H."/>
            <person name="Hubbard S.S."/>
            <person name="Banfield J.F."/>
        </authorList>
    </citation>
    <scope>NUCLEOTIDE SEQUENCE [LARGE SCALE GENOMIC DNA]</scope>
</reference>
<evidence type="ECO:0000256" key="3">
    <source>
        <dbReference type="RuleBase" id="RU362132"/>
    </source>
</evidence>
<dbReference type="FunFam" id="3.40.50.970:FF:000007">
    <property type="entry name" value="Acetolactate synthase"/>
    <property type="match status" value="1"/>
</dbReference>
<dbReference type="InterPro" id="IPR012000">
    <property type="entry name" value="Thiamin_PyroP_enz_cen_dom"/>
</dbReference>
<feature type="domain" description="Thiamine pyrophosphate enzyme TPP-binding" evidence="5">
    <location>
        <begin position="397"/>
        <end position="546"/>
    </location>
</feature>
<dbReference type="AlphaFoldDB" id="A0A1F5NKC6"/>
<dbReference type="GO" id="GO:0009099">
    <property type="term" value="P:L-valine biosynthetic process"/>
    <property type="evidence" value="ECO:0007669"/>
    <property type="project" value="TreeGrafter"/>
</dbReference>
<sequence>MKLSDYLVQYLVDLNVKHVFLVIGGACAILVDAIGKNKNLKYVCTQHEQSAAMAVDAYSRMTQNFGVAVVTSGPGATNLITGICCAYFDSIPCLFIGGQVNIWETKGDKKIRQLGFQETDIIDMVKPITKFAVLVKAPEKIKYYLEKAVYLAKSGRPGPVWLDIPMNVQQAEIDPDTLVGFDPSELGEKPADVAQETIFKILAELKKAKRPVVIAGSGIKLGKAQIDFLEFIKKFRAPVISTWSGVDILPYDHELYIGQFGVYGNRAANFTVQNADLVLSLGSRLDTRQTGGQPKTFARAAKKIVVDIDRGELEKDWVVADLPVCANVKDVLTKLNDSQNETLEFPDWLVKAKEWKQRYPAVLPEFYDQKGSVNSYVFAKTLSEKLQPGAVVVADQGGNLTWTIQAFQVKNGQQLFSAFGNSPMGYALPAAIGAAFARPGEAIICIDGDCGFQMNIQELQTVKYYNLPIKIFILNNHSYGIIKQFQEIYFEGRYTATTPETGYSVPDFIKISEAYGIPTMTISNHQELLGKLDQILEAEGPILCDVILDENQKLIPKLVSVRNTEGRYISRPIEDLSPPLSREELKANMIVKMLDEEKSEKPTEIN</sequence>
<dbReference type="EMBL" id="MFEK01000014">
    <property type="protein sequence ID" value="OGE78129.1"/>
    <property type="molecule type" value="Genomic_DNA"/>
</dbReference>
<dbReference type="Pfam" id="PF00205">
    <property type="entry name" value="TPP_enzyme_M"/>
    <property type="match status" value="1"/>
</dbReference>
<evidence type="ECO:0008006" key="9">
    <source>
        <dbReference type="Google" id="ProtNLM"/>
    </source>
</evidence>
<proteinExistence type="inferred from homology"/>
<evidence type="ECO:0000256" key="1">
    <source>
        <dbReference type="ARBA" id="ARBA00007812"/>
    </source>
</evidence>
<feature type="domain" description="Thiamine pyrophosphate enzyme central" evidence="4">
    <location>
        <begin position="200"/>
        <end position="335"/>
    </location>
</feature>
<dbReference type="InterPro" id="IPR045229">
    <property type="entry name" value="TPP_enz"/>
</dbReference>
<dbReference type="InterPro" id="IPR012001">
    <property type="entry name" value="Thiamin_PyroP_enz_TPP-bd_dom"/>
</dbReference>
<dbReference type="STRING" id="1817824.A2751_03125"/>
<comment type="similarity">
    <text evidence="1 3">Belongs to the TPP enzyme family.</text>
</comment>
<dbReference type="GO" id="GO:0000287">
    <property type="term" value="F:magnesium ion binding"/>
    <property type="evidence" value="ECO:0007669"/>
    <property type="project" value="InterPro"/>
</dbReference>
<dbReference type="Gene3D" id="3.40.50.970">
    <property type="match status" value="2"/>
</dbReference>
<dbReference type="PANTHER" id="PTHR18968">
    <property type="entry name" value="THIAMINE PYROPHOSPHATE ENZYMES"/>
    <property type="match status" value="1"/>
</dbReference>
<name>A0A1F5NKC6_9BACT</name>
<dbReference type="GO" id="GO:0050660">
    <property type="term" value="F:flavin adenine dinucleotide binding"/>
    <property type="evidence" value="ECO:0007669"/>
    <property type="project" value="TreeGrafter"/>
</dbReference>
<dbReference type="SUPFAM" id="SSF52467">
    <property type="entry name" value="DHS-like NAD/FAD-binding domain"/>
    <property type="match status" value="1"/>
</dbReference>
<evidence type="ECO:0000313" key="8">
    <source>
        <dbReference type="Proteomes" id="UP000176864"/>
    </source>
</evidence>
<accession>A0A1F5NKC6</accession>
<comment type="caution">
    <text evidence="7">The sequence shown here is derived from an EMBL/GenBank/DDBJ whole genome shotgun (WGS) entry which is preliminary data.</text>
</comment>
<evidence type="ECO:0000256" key="2">
    <source>
        <dbReference type="ARBA" id="ARBA00023052"/>
    </source>
</evidence>
<dbReference type="Pfam" id="PF02775">
    <property type="entry name" value="TPP_enzyme_C"/>
    <property type="match status" value="1"/>
</dbReference>
<dbReference type="Proteomes" id="UP000176864">
    <property type="component" value="Unassembled WGS sequence"/>
</dbReference>
<organism evidence="7 8">
    <name type="scientific">Candidatus Doudnabacteria bacterium RIFCSPHIGHO2_01_FULL_46_14</name>
    <dbReference type="NCBI Taxonomy" id="1817824"/>
    <lineage>
        <taxon>Bacteria</taxon>
        <taxon>Candidatus Doudnaibacteriota</taxon>
    </lineage>
</organism>
<dbReference type="CDD" id="cd07035">
    <property type="entry name" value="TPP_PYR_POX_like"/>
    <property type="match status" value="1"/>
</dbReference>
<feature type="domain" description="Thiamine pyrophosphate enzyme N-terminal TPP-binding" evidence="6">
    <location>
        <begin position="1"/>
        <end position="122"/>
    </location>
</feature>
<dbReference type="Gene3D" id="3.40.50.1220">
    <property type="entry name" value="TPP-binding domain"/>
    <property type="match status" value="1"/>
</dbReference>
<dbReference type="SUPFAM" id="SSF52518">
    <property type="entry name" value="Thiamin diphosphate-binding fold (THDP-binding)"/>
    <property type="match status" value="2"/>
</dbReference>
<dbReference type="GO" id="GO:0009097">
    <property type="term" value="P:isoleucine biosynthetic process"/>
    <property type="evidence" value="ECO:0007669"/>
    <property type="project" value="TreeGrafter"/>
</dbReference>
<dbReference type="InterPro" id="IPR029035">
    <property type="entry name" value="DHS-like_NAD/FAD-binding_dom"/>
</dbReference>
<evidence type="ECO:0000313" key="7">
    <source>
        <dbReference type="EMBL" id="OGE78129.1"/>
    </source>
</evidence>
<dbReference type="GO" id="GO:0003984">
    <property type="term" value="F:acetolactate synthase activity"/>
    <property type="evidence" value="ECO:0007669"/>
    <property type="project" value="TreeGrafter"/>
</dbReference>
<dbReference type="GO" id="GO:0005948">
    <property type="term" value="C:acetolactate synthase complex"/>
    <property type="evidence" value="ECO:0007669"/>
    <property type="project" value="TreeGrafter"/>
</dbReference>
<evidence type="ECO:0000259" key="4">
    <source>
        <dbReference type="Pfam" id="PF00205"/>
    </source>
</evidence>
<evidence type="ECO:0000259" key="5">
    <source>
        <dbReference type="Pfam" id="PF02775"/>
    </source>
</evidence>
<gene>
    <name evidence="7" type="ORF">A2751_03125</name>
</gene>
<dbReference type="Pfam" id="PF02776">
    <property type="entry name" value="TPP_enzyme_N"/>
    <property type="match status" value="1"/>
</dbReference>
<dbReference type="InterPro" id="IPR029061">
    <property type="entry name" value="THDP-binding"/>
</dbReference>
<dbReference type="GO" id="GO:0030976">
    <property type="term" value="F:thiamine pyrophosphate binding"/>
    <property type="evidence" value="ECO:0007669"/>
    <property type="project" value="InterPro"/>
</dbReference>